<organism evidence="1 2">
    <name type="scientific">Catharanthus roseus</name>
    <name type="common">Madagascar periwinkle</name>
    <name type="synonym">Vinca rosea</name>
    <dbReference type="NCBI Taxonomy" id="4058"/>
    <lineage>
        <taxon>Eukaryota</taxon>
        <taxon>Viridiplantae</taxon>
        <taxon>Streptophyta</taxon>
        <taxon>Embryophyta</taxon>
        <taxon>Tracheophyta</taxon>
        <taxon>Spermatophyta</taxon>
        <taxon>Magnoliopsida</taxon>
        <taxon>eudicotyledons</taxon>
        <taxon>Gunneridae</taxon>
        <taxon>Pentapetalae</taxon>
        <taxon>asterids</taxon>
        <taxon>lamiids</taxon>
        <taxon>Gentianales</taxon>
        <taxon>Apocynaceae</taxon>
        <taxon>Rauvolfioideae</taxon>
        <taxon>Vinceae</taxon>
        <taxon>Catharanthinae</taxon>
        <taxon>Catharanthus</taxon>
    </lineage>
</organism>
<reference evidence="2" key="1">
    <citation type="journal article" date="2023" name="Nat. Plants">
        <title>Single-cell RNA sequencing provides a high-resolution roadmap for understanding the multicellular compartmentation of specialized metabolism.</title>
        <authorList>
            <person name="Sun S."/>
            <person name="Shen X."/>
            <person name="Li Y."/>
            <person name="Li Y."/>
            <person name="Wang S."/>
            <person name="Li R."/>
            <person name="Zhang H."/>
            <person name="Shen G."/>
            <person name="Guo B."/>
            <person name="Wei J."/>
            <person name="Xu J."/>
            <person name="St-Pierre B."/>
            <person name="Chen S."/>
            <person name="Sun C."/>
        </authorList>
    </citation>
    <scope>NUCLEOTIDE SEQUENCE [LARGE SCALE GENOMIC DNA]</scope>
</reference>
<dbReference type="Proteomes" id="UP001060085">
    <property type="component" value="Linkage Group LG04"/>
</dbReference>
<keyword evidence="2" id="KW-1185">Reference proteome</keyword>
<sequence length="93" mass="10170">MHKTLYNSRHVANTKCSKHQGNTTQVSSSGSSSLSSSSTFISSSPLFPSSSSSSSCPLLTNIPSSFFSKPILLKVYLRVMGFDRGFWERESID</sequence>
<name>A0ACC0B8I4_CATRO</name>
<comment type="caution">
    <text evidence="1">The sequence shown here is derived from an EMBL/GenBank/DDBJ whole genome shotgun (WGS) entry which is preliminary data.</text>
</comment>
<dbReference type="EMBL" id="CM044704">
    <property type="protein sequence ID" value="KAI5668858.1"/>
    <property type="molecule type" value="Genomic_DNA"/>
</dbReference>
<evidence type="ECO:0000313" key="2">
    <source>
        <dbReference type="Proteomes" id="UP001060085"/>
    </source>
</evidence>
<evidence type="ECO:0000313" key="1">
    <source>
        <dbReference type="EMBL" id="KAI5668858.1"/>
    </source>
</evidence>
<proteinExistence type="predicted"/>
<accession>A0ACC0B8I4</accession>
<protein>
    <submittedName>
        <fullName evidence="1">Uncharacterized protein</fullName>
    </submittedName>
</protein>
<gene>
    <name evidence="1" type="ORF">M9H77_18711</name>
</gene>